<proteinExistence type="inferred from homology"/>
<evidence type="ECO:0000256" key="2">
    <source>
        <dbReference type="ARBA" id="ARBA00007168"/>
    </source>
</evidence>
<keyword evidence="5 6" id="KW-0472">Membrane</keyword>
<dbReference type="Proteomes" id="UP001235939">
    <property type="component" value="Chromosome 14"/>
</dbReference>
<organism evidence="7 8">
    <name type="scientific">Cordylochernes scorpioides</name>
    <dbReference type="NCBI Taxonomy" id="51811"/>
    <lineage>
        <taxon>Eukaryota</taxon>
        <taxon>Metazoa</taxon>
        <taxon>Ecdysozoa</taxon>
        <taxon>Arthropoda</taxon>
        <taxon>Chelicerata</taxon>
        <taxon>Arachnida</taxon>
        <taxon>Pseudoscorpiones</taxon>
        <taxon>Cheliferoidea</taxon>
        <taxon>Chernetidae</taxon>
        <taxon>Cordylochernes</taxon>
    </lineage>
</organism>
<comment type="similarity">
    <text evidence="2 6">Belongs to the CTL (choline transporter-like) family.</text>
</comment>
<comment type="subcellular location">
    <subcellularLocation>
        <location evidence="6">Cell membrane</location>
        <topology evidence="6">Multi-pass membrane protein</topology>
    </subcellularLocation>
    <subcellularLocation>
        <location evidence="1">Membrane</location>
        <topology evidence="1">Multi-pass membrane protein</topology>
    </subcellularLocation>
</comment>
<evidence type="ECO:0000256" key="4">
    <source>
        <dbReference type="ARBA" id="ARBA00022989"/>
    </source>
</evidence>
<accession>A0ABY6L5J6</accession>
<feature type="transmembrane region" description="Helical" evidence="6">
    <location>
        <begin position="158"/>
        <end position="180"/>
    </location>
</feature>
<sequence length="343" mass="37784">MTSPNQRNYAQLGGSKGPPAPLVAKFYRPPPVGAGDGGLLPLLLWGRSQGPRPGLGDPSRLVWGYDGLGDVCGRRNPELSGVQGSGQDHRDRPATWLRRCVYGGIMAPVHSALRAGGAFLDEAAGDVAMTWKDICYLLLAALGMTGVLMLVLRFLAGVIIWSLLGFISLATLAVTAYLWTRWSKERVDDRKYWLGLAILSTVATAIILLVILVMRKRIYLVAALFREAGKALSAMPSLFLMPLWTFCSVVGFGFVWLLGFLYLSTAARPRQDPESGAVDFPLDSFFETARWLHLFLLAWMTQFILSCQHVVIAGAVCGWFFTRSVPEDVSTWEDVDVLVYIQR</sequence>
<dbReference type="InterPro" id="IPR007603">
    <property type="entry name" value="Choline_transptr-like"/>
</dbReference>
<keyword evidence="3 6" id="KW-0812">Transmembrane</keyword>
<reference evidence="7 8" key="1">
    <citation type="submission" date="2022-01" db="EMBL/GenBank/DDBJ databases">
        <title>A chromosomal length assembly of Cordylochernes scorpioides.</title>
        <authorList>
            <person name="Zeh D."/>
            <person name="Zeh J."/>
        </authorList>
    </citation>
    <scope>NUCLEOTIDE SEQUENCE [LARGE SCALE GENOMIC DNA]</scope>
    <source>
        <strain evidence="7">IN4F17</strain>
        <tissue evidence="7">Whole Body</tissue>
    </source>
</reference>
<feature type="transmembrane region" description="Helical" evidence="6">
    <location>
        <begin position="243"/>
        <end position="263"/>
    </location>
</feature>
<dbReference type="Pfam" id="PF04515">
    <property type="entry name" value="Choline_transpo"/>
    <property type="match status" value="1"/>
</dbReference>
<evidence type="ECO:0000256" key="3">
    <source>
        <dbReference type="ARBA" id="ARBA00022692"/>
    </source>
</evidence>
<dbReference type="PANTHER" id="PTHR12385:SF96">
    <property type="entry name" value="CHOLINE TRANSPORTER-LIKE PROTEIN"/>
    <property type="match status" value="1"/>
</dbReference>
<evidence type="ECO:0000256" key="5">
    <source>
        <dbReference type="ARBA" id="ARBA00023136"/>
    </source>
</evidence>
<keyword evidence="8" id="KW-1185">Reference proteome</keyword>
<comment type="caution">
    <text evidence="6">Lacks conserved residue(s) required for the propagation of feature annotation.</text>
</comment>
<evidence type="ECO:0000256" key="1">
    <source>
        <dbReference type="ARBA" id="ARBA00004141"/>
    </source>
</evidence>
<dbReference type="PANTHER" id="PTHR12385">
    <property type="entry name" value="CHOLINE TRANSPORTER-LIKE (SLC FAMILY 44)"/>
    <property type="match status" value="1"/>
</dbReference>
<keyword evidence="4 6" id="KW-1133">Transmembrane helix</keyword>
<gene>
    <name evidence="7" type="ORF">LAZ67_14000384</name>
</gene>
<name>A0ABY6L5J6_9ARAC</name>
<evidence type="ECO:0000313" key="8">
    <source>
        <dbReference type="Proteomes" id="UP001235939"/>
    </source>
</evidence>
<protein>
    <recommendedName>
        <fullName evidence="6">Choline transporter-like protein</fullName>
    </recommendedName>
</protein>
<feature type="transmembrane region" description="Helical" evidence="6">
    <location>
        <begin position="134"/>
        <end position="152"/>
    </location>
</feature>
<evidence type="ECO:0000256" key="6">
    <source>
        <dbReference type="RuleBase" id="RU368066"/>
    </source>
</evidence>
<comment type="function">
    <text evidence="6">Choline transporter.</text>
</comment>
<evidence type="ECO:0000313" key="7">
    <source>
        <dbReference type="EMBL" id="UYV76431.1"/>
    </source>
</evidence>
<feature type="transmembrane region" description="Helical" evidence="6">
    <location>
        <begin position="192"/>
        <end position="214"/>
    </location>
</feature>
<dbReference type="EMBL" id="CP092876">
    <property type="protein sequence ID" value="UYV76431.1"/>
    <property type="molecule type" value="Genomic_DNA"/>
</dbReference>